<evidence type="ECO:0000259" key="2">
    <source>
        <dbReference type="Pfam" id="PF20151"/>
    </source>
</evidence>
<dbReference type="AlphaFoldDB" id="A0A0H2SPX0"/>
<keyword evidence="1" id="KW-1133">Transmembrane helix</keyword>
<accession>A0A0H2SPX0</accession>
<dbReference type="Proteomes" id="UP000053477">
    <property type="component" value="Unassembled WGS sequence"/>
</dbReference>
<evidence type="ECO:0000313" key="4">
    <source>
        <dbReference type="Proteomes" id="UP000053477"/>
    </source>
</evidence>
<name>A0A0H2SPX0_9AGAM</name>
<feature type="transmembrane region" description="Helical" evidence="1">
    <location>
        <begin position="107"/>
        <end position="129"/>
    </location>
</feature>
<evidence type="ECO:0000313" key="3">
    <source>
        <dbReference type="EMBL" id="KLO19116.1"/>
    </source>
</evidence>
<sequence>MSVLPEYVLSLSPLHVNSNYSVLLSREIDFVWKSNWSWGKIIYVSNRYGIVLVQTAGIPYWMMLNPSLNSCKYFFRLNIWFTYGFVNIVAYVAGVRTYALCSGKKGIKLLITSMFIVQFMVVISAFVLYEKLTKFAPSPFTGVSCLFTVTTTPRLGQILAYSAPAICEIGLCLISTARIVQLKRQGQSRLVAVVFRDNLVFIAVVTSSILVNVFLAIFVPEDHSVLRSTFTNVTQVVGSVICCRMLLHLRSYLQETEIGGENGHIVLGKVSLTTINFSRNQPPPRTGTIVSLRTEIGSNSTE</sequence>
<dbReference type="Pfam" id="PF20151">
    <property type="entry name" value="DUF6533"/>
    <property type="match status" value="1"/>
</dbReference>
<evidence type="ECO:0000256" key="1">
    <source>
        <dbReference type="SAM" id="Phobius"/>
    </source>
</evidence>
<feature type="transmembrane region" description="Helical" evidence="1">
    <location>
        <begin position="73"/>
        <end position="95"/>
    </location>
</feature>
<protein>
    <recommendedName>
        <fullName evidence="2">DUF6533 domain-containing protein</fullName>
    </recommendedName>
</protein>
<keyword evidence="1" id="KW-0472">Membrane</keyword>
<dbReference type="InterPro" id="IPR045340">
    <property type="entry name" value="DUF6533"/>
</dbReference>
<proteinExistence type="predicted"/>
<organism evidence="3 4">
    <name type="scientific">Schizopora paradoxa</name>
    <dbReference type="NCBI Taxonomy" id="27342"/>
    <lineage>
        <taxon>Eukaryota</taxon>
        <taxon>Fungi</taxon>
        <taxon>Dikarya</taxon>
        <taxon>Basidiomycota</taxon>
        <taxon>Agaricomycotina</taxon>
        <taxon>Agaricomycetes</taxon>
        <taxon>Hymenochaetales</taxon>
        <taxon>Schizoporaceae</taxon>
        <taxon>Schizopora</taxon>
    </lineage>
</organism>
<dbReference type="InParanoid" id="A0A0H2SPX0"/>
<feature type="domain" description="DUF6533" evidence="2">
    <location>
        <begin position="20"/>
        <end position="51"/>
    </location>
</feature>
<feature type="transmembrane region" description="Helical" evidence="1">
    <location>
        <begin position="198"/>
        <end position="219"/>
    </location>
</feature>
<dbReference type="EMBL" id="KQ085889">
    <property type="protein sequence ID" value="KLO19116.1"/>
    <property type="molecule type" value="Genomic_DNA"/>
</dbReference>
<feature type="transmembrane region" description="Helical" evidence="1">
    <location>
        <begin position="41"/>
        <end position="61"/>
    </location>
</feature>
<keyword evidence="1" id="KW-0812">Transmembrane</keyword>
<feature type="transmembrane region" description="Helical" evidence="1">
    <location>
        <begin position="158"/>
        <end position="177"/>
    </location>
</feature>
<keyword evidence="4" id="KW-1185">Reference proteome</keyword>
<gene>
    <name evidence="3" type="ORF">SCHPADRAFT_993119</name>
</gene>
<reference evidence="3 4" key="1">
    <citation type="submission" date="2015-04" db="EMBL/GenBank/DDBJ databases">
        <title>Complete genome sequence of Schizopora paradoxa KUC8140, a cosmopolitan wood degrader in East Asia.</title>
        <authorList>
            <consortium name="DOE Joint Genome Institute"/>
            <person name="Min B."/>
            <person name="Park H."/>
            <person name="Jang Y."/>
            <person name="Kim J.-J."/>
            <person name="Kim K.H."/>
            <person name="Pangilinan J."/>
            <person name="Lipzen A."/>
            <person name="Riley R."/>
            <person name="Grigoriev I.V."/>
            <person name="Spatafora J.W."/>
            <person name="Choi I.-G."/>
        </authorList>
    </citation>
    <scope>NUCLEOTIDE SEQUENCE [LARGE SCALE GENOMIC DNA]</scope>
    <source>
        <strain evidence="3 4">KUC8140</strain>
    </source>
</reference>
<dbReference type="OrthoDB" id="2958007at2759"/>